<feature type="domain" description="tRNA pseudouridylate synthase B C-terminal" evidence="8">
    <location>
        <begin position="181"/>
        <end position="239"/>
    </location>
</feature>
<dbReference type="GO" id="GO:0160148">
    <property type="term" value="F:tRNA pseudouridine(55) synthase activity"/>
    <property type="evidence" value="ECO:0007669"/>
    <property type="project" value="UniProtKB-EC"/>
</dbReference>
<dbReference type="STRING" id="156889.Mmc1_3724"/>
<dbReference type="InterPro" id="IPR020103">
    <property type="entry name" value="PsdUridine_synth_cat_dom_sf"/>
</dbReference>
<dbReference type="GO" id="GO:0003723">
    <property type="term" value="F:RNA binding"/>
    <property type="evidence" value="ECO:0007669"/>
    <property type="project" value="InterPro"/>
</dbReference>
<dbReference type="InterPro" id="IPR002501">
    <property type="entry name" value="PsdUridine_synth_N"/>
</dbReference>
<evidence type="ECO:0000259" key="8">
    <source>
        <dbReference type="Pfam" id="PF16198"/>
    </source>
</evidence>
<evidence type="ECO:0000256" key="4">
    <source>
        <dbReference type="ARBA" id="ARBA00023235"/>
    </source>
</evidence>
<keyword evidence="4 5" id="KW-0413">Isomerase</keyword>
<dbReference type="PANTHER" id="PTHR13767:SF2">
    <property type="entry name" value="PSEUDOURIDYLATE SYNTHASE TRUB1"/>
    <property type="match status" value="1"/>
</dbReference>
<accession>A0LE16</accession>
<comment type="catalytic activity">
    <reaction evidence="1 5">
        <text>uridine(55) in tRNA = pseudouridine(55) in tRNA</text>
        <dbReference type="Rhea" id="RHEA:42532"/>
        <dbReference type="Rhea" id="RHEA-COMP:10101"/>
        <dbReference type="Rhea" id="RHEA-COMP:10102"/>
        <dbReference type="ChEBI" id="CHEBI:65314"/>
        <dbReference type="ChEBI" id="CHEBI:65315"/>
        <dbReference type="EC" id="5.4.99.25"/>
    </reaction>
</comment>
<dbReference type="GO" id="GO:0016829">
    <property type="term" value="F:lyase activity"/>
    <property type="evidence" value="ECO:0007669"/>
    <property type="project" value="UniProtKB-KW"/>
</dbReference>
<dbReference type="CDD" id="cd02573">
    <property type="entry name" value="PseudoU_synth_EcTruB"/>
    <property type="match status" value="1"/>
</dbReference>
<dbReference type="InterPro" id="IPR036974">
    <property type="entry name" value="PUA_sf"/>
</dbReference>
<feature type="active site" description="Nucleophile" evidence="5">
    <location>
        <position position="48"/>
    </location>
</feature>
<protein>
    <recommendedName>
        <fullName evidence="5">tRNA pseudouridine synthase B</fullName>
        <ecNumber evidence="5">5.4.99.25</ecNumber>
    </recommendedName>
    <alternativeName>
        <fullName evidence="5">tRNA pseudouridine(55) synthase</fullName>
        <shortName evidence="5">Psi55 synthase</shortName>
    </alternativeName>
    <alternativeName>
        <fullName evidence="5">tRNA pseudouridylate synthase</fullName>
    </alternativeName>
    <alternativeName>
        <fullName evidence="5">tRNA-uridine isomerase</fullName>
    </alternativeName>
</protein>
<evidence type="ECO:0000313" key="9">
    <source>
        <dbReference type="EMBL" id="ABK46209.1"/>
    </source>
</evidence>
<dbReference type="Pfam" id="PF09157">
    <property type="entry name" value="TruB-C_2"/>
    <property type="match status" value="1"/>
</dbReference>
<feature type="domain" description="tRNA pseudouridine synthase II TruB subfamily 1 C-terminal" evidence="7">
    <location>
        <begin position="243"/>
        <end position="305"/>
    </location>
</feature>
<evidence type="ECO:0000256" key="1">
    <source>
        <dbReference type="ARBA" id="ARBA00000385"/>
    </source>
</evidence>
<gene>
    <name evidence="5" type="primary">truB</name>
    <name evidence="9" type="ordered locus">Mmc1_3724</name>
</gene>
<dbReference type="Proteomes" id="UP000002586">
    <property type="component" value="Chromosome"/>
</dbReference>
<evidence type="ECO:0000313" key="10">
    <source>
        <dbReference type="Proteomes" id="UP000002586"/>
    </source>
</evidence>
<dbReference type="EC" id="5.4.99.25" evidence="5"/>
<reference evidence="10" key="1">
    <citation type="journal article" date="2009" name="Appl. Environ. Microbiol.">
        <title>Complete genome sequence of the chemolithoautotrophic marine magnetotactic coccus strain MC-1.</title>
        <authorList>
            <person name="Schubbe S."/>
            <person name="Williams T.J."/>
            <person name="Xie G."/>
            <person name="Kiss H.E."/>
            <person name="Brettin T.S."/>
            <person name="Martinez D."/>
            <person name="Ross C.A."/>
            <person name="Schuler D."/>
            <person name="Cox B.L."/>
            <person name="Nealson K.H."/>
            <person name="Bazylinski D.A."/>
        </authorList>
    </citation>
    <scope>NUCLEOTIDE SEQUENCE [LARGE SCALE GENOMIC DNA]</scope>
    <source>
        <strain evidence="10">ATCC BAA-1437 / JCM 17883 / MC-1</strain>
    </source>
</reference>
<evidence type="ECO:0000256" key="5">
    <source>
        <dbReference type="HAMAP-Rule" id="MF_01080"/>
    </source>
</evidence>
<evidence type="ECO:0000256" key="3">
    <source>
        <dbReference type="ARBA" id="ARBA00022694"/>
    </source>
</evidence>
<name>A0LE16_MAGMM</name>
<evidence type="ECO:0000259" key="7">
    <source>
        <dbReference type="Pfam" id="PF09157"/>
    </source>
</evidence>
<dbReference type="HOGENOM" id="CLU_032087_0_3_5"/>
<dbReference type="Pfam" id="PF16198">
    <property type="entry name" value="TruB_C_2"/>
    <property type="match status" value="1"/>
</dbReference>
<dbReference type="OrthoDB" id="9802309at2"/>
<dbReference type="EMBL" id="CP000471">
    <property type="protein sequence ID" value="ABK46209.1"/>
    <property type="molecule type" value="Genomic_DNA"/>
</dbReference>
<dbReference type="Gene3D" id="3.30.2350.10">
    <property type="entry name" value="Pseudouridine synthase"/>
    <property type="match status" value="1"/>
</dbReference>
<dbReference type="NCBIfam" id="TIGR00431">
    <property type="entry name" value="TruB"/>
    <property type="match status" value="1"/>
</dbReference>
<dbReference type="Gene3D" id="2.30.130.10">
    <property type="entry name" value="PUA domain"/>
    <property type="match status" value="1"/>
</dbReference>
<sequence>MGRRRRKGVVIHGWLAIHKEPGLSSSQVVERVIRTTKANKAGHGGTLDPFSEGVLPIALGEATKTSGMVLNGDKSYRCWLKFGQETDSGDLTGVLLEEQGRVPSEAELRAVLPQFMGEIEQVPPVFSALRVDGERAYKRARRGEEVQLASRRVRIDRLELVGFEADTAVLDVACGKGTYIRSLGVDIARALHSRAHLVRLLRTGTMGFGLNDAVTLEQLREACSEGRLQEILYPVDRVLDDIPALRMTGNAWYRLRQGQEVEVEDAATPAGMVRLQDPDGQFGLLGEISAQADLQGLRRIKPTRLFHLDETPGSDPTAQ</sequence>
<dbReference type="SUPFAM" id="SSF55120">
    <property type="entry name" value="Pseudouridine synthase"/>
    <property type="match status" value="1"/>
</dbReference>
<keyword evidence="3 5" id="KW-0819">tRNA processing</keyword>
<comment type="similarity">
    <text evidence="2 5">Belongs to the pseudouridine synthase TruB family. Type 1 subfamily.</text>
</comment>
<dbReference type="InterPro" id="IPR015240">
    <property type="entry name" value="tRNA_sdUridine_synth_fam1_C"/>
</dbReference>
<reference evidence="9 10" key="2">
    <citation type="journal article" date="2012" name="Int. J. Syst. Evol. Microbiol.">
        <title>Magnetococcus marinus gen. nov., sp. nov., a marine, magnetotactic bacterium that represents a novel lineage (Magnetococcaceae fam. nov.; Magnetococcales ord. nov.) at the base of the Alphaproteobacteria.</title>
        <authorList>
            <person name="Bazylinski D.A."/>
            <person name="Williams T.J."/>
            <person name="Lefevre C.T."/>
            <person name="Berg R.J."/>
            <person name="Zhang C.L."/>
            <person name="Bowser S.S."/>
            <person name="Dean A.J."/>
            <person name="Beveridge T.J."/>
        </authorList>
    </citation>
    <scope>NUCLEOTIDE SEQUENCE [LARGE SCALE GENOMIC DNA]</scope>
    <source>
        <strain evidence="10">ATCC BAA-1437 / JCM 17883 / MC-1</strain>
    </source>
</reference>
<keyword evidence="10" id="KW-1185">Reference proteome</keyword>
<proteinExistence type="inferred from homology"/>
<dbReference type="InterPro" id="IPR014780">
    <property type="entry name" value="tRNA_psdUridine_synth_TruB"/>
</dbReference>
<organism evidence="9 10">
    <name type="scientific">Magnetococcus marinus (strain ATCC BAA-1437 / JCM 17883 / MC-1)</name>
    <dbReference type="NCBI Taxonomy" id="156889"/>
    <lineage>
        <taxon>Bacteria</taxon>
        <taxon>Pseudomonadati</taxon>
        <taxon>Pseudomonadota</taxon>
        <taxon>Magnetococcia</taxon>
        <taxon>Magnetococcales</taxon>
        <taxon>Magnetococcaceae</taxon>
        <taxon>Magnetococcus</taxon>
    </lineage>
</organism>
<keyword evidence="9" id="KW-0456">Lyase</keyword>
<feature type="domain" description="Pseudouridine synthase II N-terminal" evidence="6">
    <location>
        <begin position="35"/>
        <end position="180"/>
    </location>
</feature>
<evidence type="ECO:0000259" key="6">
    <source>
        <dbReference type="Pfam" id="PF01509"/>
    </source>
</evidence>
<dbReference type="GO" id="GO:0031119">
    <property type="term" value="P:tRNA pseudouridine synthesis"/>
    <property type="evidence" value="ECO:0007669"/>
    <property type="project" value="UniProtKB-UniRule"/>
</dbReference>
<dbReference type="AlphaFoldDB" id="A0LE16"/>
<dbReference type="GO" id="GO:1990481">
    <property type="term" value="P:mRNA pseudouridine synthesis"/>
    <property type="evidence" value="ECO:0007669"/>
    <property type="project" value="TreeGrafter"/>
</dbReference>
<dbReference type="HAMAP" id="MF_01080">
    <property type="entry name" value="TruB_bact"/>
    <property type="match status" value="1"/>
</dbReference>
<dbReference type="RefSeq" id="WP_011715261.1">
    <property type="nucleotide sequence ID" value="NC_008576.1"/>
</dbReference>
<dbReference type="KEGG" id="mgm:Mmc1_3724"/>
<dbReference type="PANTHER" id="PTHR13767">
    <property type="entry name" value="TRNA-PSEUDOURIDINE SYNTHASE"/>
    <property type="match status" value="1"/>
</dbReference>
<evidence type="ECO:0000256" key="2">
    <source>
        <dbReference type="ARBA" id="ARBA00005642"/>
    </source>
</evidence>
<comment type="function">
    <text evidence="5">Responsible for synthesis of pseudouridine from uracil-55 in the psi GC loop of transfer RNAs.</text>
</comment>
<dbReference type="InterPro" id="IPR032819">
    <property type="entry name" value="TruB_C"/>
</dbReference>
<dbReference type="Pfam" id="PF01509">
    <property type="entry name" value="TruB_N"/>
    <property type="match status" value="1"/>
</dbReference>
<dbReference type="eggNOG" id="COG0130">
    <property type="taxonomic scope" value="Bacteria"/>
</dbReference>